<keyword evidence="5 7" id="KW-1133">Transmembrane helix</keyword>
<dbReference type="Pfam" id="PF19300">
    <property type="entry name" value="BPD_transp_1_N"/>
    <property type="match status" value="1"/>
</dbReference>
<keyword evidence="6 7" id="KW-0472">Membrane</keyword>
<dbReference type="CDD" id="cd06261">
    <property type="entry name" value="TM_PBP2"/>
    <property type="match status" value="1"/>
</dbReference>
<feature type="transmembrane region" description="Helical" evidence="7">
    <location>
        <begin position="273"/>
        <end position="299"/>
    </location>
</feature>
<evidence type="ECO:0000256" key="2">
    <source>
        <dbReference type="ARBA" id="ARBA00022448"/>
    </source>
</evidence>
<comment type="subcellular location">
    <subcellularLocation>
        <location evidence="1 7">Cell membrane</location>
        <topology evidence="1 7">Multi-pass membrane protein</topology>
    </subcellularLocation>
</comment>
<evidence type="ECO:0000256" key="6">
    <source>
        <dbReference type="ARBA" id="ARBA00023136"/>
    </source>
</evidence>
<comment type="similarity">
    <text evidence="7">Belongs to the binding-protein-dependent transport system permease family.</text>
</comment>
<evidence type="ECO:0000256" key="5">
    <source>
        <dbReference type="ARBA" id="ARBA00022989"/>
    </source>
</evidence>
<dbReference type="PROSITE" id="PS50928">
    <property type="entry name" value="ABC_TM1"/>
    <property type="match status" value="1"/>
</dbReference>
<feature type="transmembrane region" description="Helical" evidence="7">
    <location>
        <begin position="99"/>
        <end position="119"/>
    </location>
</feature>
<feature type="transmembrane region" description="Helical" evidence="7">
    <location>
        <begin position="173"/>
        <end position="192"/>
    </location>
</feature>
<evidence type="ECO:0000259" key="8">
    <source>
        <dbReference type="PROSITE" id="PS50928"/>
    </source>
</evidence>
<dbReference type="PANTHER" id="PTHR43163:SF6">
    <property type="entry name" value="DIPEPTIDE TRANSPORT SYSTEM PERMEASE PROTEIN DPPB-RELATED"/>
    <property type="match status" value="1"/>
</dbReference>
<gene>
    <name evidence="9" type="ORF">NP064_07280</name>
</gene>
<keyword evidence="4 7" id="KW-0812">Transmembrane</keyword>
<evidence type="ECO:0000256" key="3">
    <source>
        <dbReference type="ARBA" id="ARBA00022475"/>
    </source>
</evidence>
<feature type="transmembrane region" description="Helical" evidence="7">
    <location>
        <begin position="131"/>
        <end position="153"/>
    </location>
</feature>
<keyword evidence="2 7" id="KW-0813">Transport</keyword>
<dbReference type="Pfam" id="PF00528">
    <property type="entry name" value="BPD_transp_1"/>
    <property type="match status" value="1"/>
</dbReference>
<evidence type="ECO:0000313" key="10">
    <source>
        <dbReference type="Proteomes" id="UP001316189"/>
    </source>
</evidence>
<protein>
    <submittedName>
        <fullName evidence="9">ABC transporter permease</fullName>
    </submittedName>
</protein>
<dbReference type="Proteomes" id="UP001316189">
    <property type="component" value="Chromosome"/>
</dbReference>
<evidence type="ECO:0000313" key="9">
    <source>
        <dbReference type="EMBL" id="UUI76673.1"/>
    </source>
</evidence>
<organism evidence="9 10">
    <name type="scientific">Cellulomonas chengniuliangii</name>
    <dbReference type="NCBI Taxonomy" id="2968084"/>
    <lineage>
        <taxon>Bacteria</taxon>
        <taxon>Bacillati</taxon>
        <taxon>Actinomycetota</taxon>
        <taxon>Actinomycetes</taxon>
        <taxon>Micrococcales</taxon>
        <taxon>Cellulomonadaceae</taxon>
        <taxon>Cellulomonas</taxon>
    </lineage>
</organism>
<accession>A0ABY5L7V3</accession>
<keyword evidence="10" id="KW-1185">Reference proteome</keyword>
<dbReference type="Gene3D" id="1.10.3720.10">
    <property type="entry name" value="MetI-like"/>
    <property type="match status" value="1"/>
</dbReference>
<evidence type="ECO:0000256" key="4">
    <source>
        <dbReference type="ARBA" id="ARBA00022692"/>
    </source>
</evidence>
<dbReference type="RefSeq" id="WP_227568962.1">
    <property type="nucleotide sequence ID" value="NZ_CP101988.1"/>
</dbReference>
<reference evidence="9 10" key="1">
    <citation type="submission" date="2022-07" db="EMBL/GenBank/DDBJ databases">
        <title>Novel species in genus cellulomonas.</title>
        <authorList>
            <person name="Ye L."/>
        </authorList>
    </citation>
    <scope>NUCLEOTIDE SEQUENCE [LARGE SCALE GENOMIC DNA]</scope>
    <source>
        <strain evidence="10">zg-Y338</strain>
    </source>
</reference>
<evidence type="ECO:0000256" key="1">
    <source>
        <dbReference type="ARBA" id="ARBA00004651"/>
    </source>
</evidence>
<name>A0ABY5L7V3_9CELL</name>
<feature type="transmembrane region" description="Helical" evidence="7">
    <location>
        <begin position="9"/>
        <end position="27"/>
    </location>
</feature>
<dbReference type="InterPro" id="IPR000515">
    <property type="entry name" value="MetI-like"/>
</dbReference>
<proteinExistence type="inferred from homology"/>
<dbReference type="InterPro" id="IPR045621">
    <property type="entry name" value="BPD_transp_1_N"/>
</dbReference>
<dbReference type="PANTHER" id="PTHR43163">
    <property type="entry name" value="DIPEPTIDE TRANSPORT SYSTEM PERMEASE PROTEIN DPPB-RELATED"/>
    <property type="match status" value="1"/>
</dbReference>
<dbReference type="InterPro" id="IPR035906">
    <property type="entry name" value="MetI-like_sf"/>
</dbReference>
<dbReference type="EMBL" id="CP101988">
    <property type="protein sequence ID" value="UUI76673.1"/>
    <property type="molecule type" value="Genomic_DNA"/>
</dbReference>
<sequence>MVGYLVRRLFLAVFVLWGVATVVFLIVRVVPADPALLIAGSDAPAEQLAQIRQDLGLDQSLLVQYGRFLGGAVTGDLGQSYSMKQPAVTLIGQVLPNTALLAILACAVALLLAFPLGLVAALRANRALDRVVTTGSLFTQALPNFWIGVVLLLVFSRTLKWLPSVGLDGAKSLILPTIVLALPFVSVLTRMIRNGLLEVMGESYIQTARAKGLPERIVIFRHAIRNAAIPVITIVGLQFGTLLGGAVVTESVFSFPGIGRLLVTSIQLRDYNVVQACVLVIAAVFVIINLVVDLMYGLLDPRVRLAK</sequence>
<feature type="transmembrane region" description="Helical" evidence="7">
    <location>
        <begin position="227"/>
        <end position="253"/>
    </location>
</feature>
<dbReference type="SUPFAM" id="SSF161098">
    <property type="entry name" value="MetI-like"/>
    <property type="match status" value="1"/>
</dbReference>
<keyword evidence="3" id="KW-1003">Cell membrane</keyword>
<feature type="domain" description="ABC transmembrane type-1" evidence="8">
    <location>
        <begin position="95"/>
        <end position="292"/>
    </location>
</feature>
<evidence type="ECO:0000256" key="7">
    <source>
        <dbReference type="RuleBase" id="RU363032"/>
    </source>
</evidence>